<feature type="compositionally biased region" description="Basic and acidic residues" evidence="1">
    <location>
        <begin position="764"/>
        <end position="793"/>
    </location>
</feature>
<dbReference type="EMBL" id="JAQMWT010000443">
    <property type="protein sequence ID" value="KAJ8601227.1"/>
    <property type="molecule type" value="Genomic_DNA"/>
</dbReference>
<feature type="compositionally biased region" description="Polar residues" evidence="1">
    <location>
        <begin position="1088"/>
        <end position="1099"/>
    </location>
</feature>
<protein>
    <submittedName>
        <fullName evidence="2">Uncharacterized protein</fullName>
    </submittedName>
</protein>
<feature type="compositionally biased region" description="Basic and acidic residues" evidence="1">
    <location>
        <begin position="807"/>
        <end position="892"/>
    </location>
</feature>
<sequence length="1159" mass="127814">MEGDAEAALQEAALEEAADLSPQSWERLVVLCARAGNLASLSSVLSRRRDSAAAAAVRVGSLVAALCGLLYARVAPKDCSDMIDAATTRLDARAVARPSFAGLDDDDYDDDNNCRAPEETELRGEALDFVRRRARWATLQVLKEARRATEALLSGDDAVSSPAAVVLAAGSVNELECTGGGEDRMLLEVGDAVALSPVGGFAAAAAAAAAASKTGSASIEARDRAARAAAALAAVRERLRETEQQRATEVKHTEQMRAYHDQQTRQCAANHAARQMQLEQWLASFLSSEADKRQHRDSLASTLTRERYSLSQQQQHEAKQRQQYALSLDQHLQHLKARVSELSRDLATSLEEEREANLGAHHLLDGFLVIEAKVVRTVPLVVEAFGGDLYHPPENSTPTRFTATRVCRAVPNHHQTLAPDGWRIDLLANRSAFERKLRAVCIVAAAAAPHDLPWWFPGEALASAIVEPRDSSRSIALVDARGSFPDNKPPLEAPITLVRARQNDATFAAVVLRRWAEELSADDDDDKVPSRVLVLSEEEEEEEEGSGGLLEKLVQRARLRALRVGRAAAAVVGDTSEEQLFLDVIRAKASSACRERGGDAAAIRRAARDATRRALLRSEIVVATTAGAGRELCHLADASFRYVMILRRSLRLAELETLVSLVRGCQKLVVVVVDDGAAEPFKQHSSKDDDDDDDDFCLSLFHRLLASQARDNTKTDDNYEEEEEEEVPRDMARERATREDTLDDDEHDNDELEAFASAFDEEKDGLREAQVRQEADLRKAKRRAIVEKHEEAKRRAKRSAVAENDETERRARVDRRDEEARKEADRRADEIRKEAQRRDEEARKEADRRADEIRKEAQRRDEEARKEADRRADEIRKEAERRSEDERQRQRTQEAAVMRVHASSATDALTRREAASVALRAARARASEAEKRAEAERGLLAQAETALQRWTVEQSDTEQRAQSAEAHAAAERAAAVDASRKLDNALVERDALLDRVREAEAAATAESEILEGAQRASARIEEEARAAERDLAATTQEMAAARAAERDLAAAARKTAVVPPGKKVDATERATTTTTASSMVIDAAVPATSEQRAPSSTLHFSGPPRELETRRTEQTVLERMKLLAEMDARVQKQLDAVAGKKKNVTTSSERVRLTSPAQR</sequence>
<comment type="caution">
    <text evidence="2">The sequence shown here is derived from an EMBL/GenBank/DDBJ whole genome shotgun (WGS) entry which is preliminary data.</text>
</comment>
<feature type="compositionally biased region" description="Low complexity" evidence="1">
    <location>
        <begin position="960"/>
        <end position="977"/>
    </location>
</feature>
<feature type="region of interest" description="Disordered" evidence="1">
    <location>
        <begin position="1047"/>
        <end position="1112"/>
    </location>
</feature>
<accession>A0AAD7XH40</accession>
<feature type="compositionally biased region" description="Basic and acidic residues" evidence="1">
    <location>
        <begin position="728"/>
        <end position="740"/>
    </location>
</feature>
<evidence type="ECO:0000256" key="1">
    <source>
        <dbReference type="SAM" id="MobiDB-lite"/>
    </source>
</evidence>
<proteinExistence type="predicted"/>
<feature type="compositionally biased region" description="Acidic residues" evidence="1">
    <location>
        <begin position="718"/>
        <end position="727"/>
    </location>
</feature>
<gene>
    <name evidence="2" type="ORF">CTAYLR_003224</name>
</gene>
<feature type="compositionally biased region" description="Low complexity" evidence="1">
    <location>
        <begin position="1003"/>
        <end position="1017"/>
    </location>
</feature>
<keyword evidence="3" id="KW-1185">Reference proteome</keyword>
<evidence type="ECO:0000313" key="2">
    <source>
        <dbReference type="EMBL" id="KAJ8601227.1"/>
    </source>
</evidence>
<feature type="region of interest" description="Disordered" evidence="1">
    <location>
        <begin position="952"/>
        <end position="979"/>
    </location>
</feature>
<reference evidence="2" key="1">
    <citation type="submission" date="2023-01" db="EMBL/GenBank/DDBJ databases">
        <title>Metagenome sequencing of chrysophaentin producing Chrysophaeum taylorii.</title>
        <authorList>
            <person name="Davison J."/>
            <person name="Bewley C."/>
        </authorList>
    </citation>
    <scope>NUCLEOTIDE SEQUENCE</scope>
    <source>
        <strain evidence="2">NIES-1699</strain>
    </source>
</reference>
<dbReference type="Proteomes" id="UP001230188">
    <property type="component" value="Unassembled WGS sequence"/>
</dbReference>
<feature type="region of interest" description="Disordered" evidence="1">
    <location>
        <begin position="1135"/>
        <end position="1159"/>
    </location>
</feature>
<feature type="region of interest" description="Disordered" evidence="1">
    <location>
        <begin position="1003"/>
        <end position="1028"/>
    </location>
</feature>
<organism evidence="2 3">
    <name type="scientific">Chrysophaeum taylorii</name>
    <dbReference type="NCBI Taxonomy" id="2483200"/>
    <lineage>
        <taxon>Eukaryota</taxon>
        <taxon>Sar</taxon>
        <taxon>Stramenopiles</taxon>
        <taxon>Ochrophyta</taxon>
        <taxon>Pelagophyceae</taxon>
        <taxon>Pelagomonadales</taxon>
        <taxon>Pelagomonadaceae</taxon>
        <taxon>Chrysophaeum</taxon>
    </lineage>
</organism>
<feature type="compositionally biased region" description="Acidic residues" evidence="1">
    <location>
        <begin position="741"/>
        <end position="763"/>
    </location>
</feature>
<feature type="region of interest" description="Disordered" evidence="1">
    <location>
        <begin position="711"/>
        <end position="932"/>
    </location>
</feature>
<evidence type="ECO:0000313" key="3">
    <source>
        <dbReference type="Proteomes" id="UP001230188"/>
    </source>
</evidence>
<dbReference type="AlphaFoldDB" id="A0AAD7XH40"/>
<name>A0AAD7XH40_9STRA</name>
<dbReference type="CDD" id="cd06503">
    <property type="entry name" value="ATP-synt_Fo_b"/>
    <property type="match status" value="1"/>
</dbReference>
<feature type="compositionally biased region" description="Basic and acidic residues" evidence="1">
    <location>
        <begin position="1018"/>
        <end position="1028"/>
    </location>
</feature>